<dbReference type="FunFam" id="1.10.10.10:FF:000004">
    <property type="entry name" value="RNA polymerase sigma factor SigA"/>
    <property type="match status" value="1"/>
</dbReference>
<feature type="short sequence motif" description="Interaction with polymerase core subunit RpoC" evidence="6">
    <location>
        <begin position="406"/>
        <end position="409"/>
    </location>
</feature>
<dbReference type="InterPro" id="IPR000943">
    <property type="entry name" value="RNA_pol_sigma70"/>
</dbReference>
<dbReference type="InterPro" id="IPR007127">
    <property type="entry name" value="RNA_pol_sigma_70_r1_1"/>
</dbReference>
<evidence type="ECO:0000256" key="6">
    <source>
        <dbReference type="HAMAP-Rule" id="MF_00963"/>
    </source>
</evidence>
<comment type="subunit">
    <text evidence="6">Interacts transiently with the RNA polymerase catalytic core.</text>
</comment>
<evidence type="ECO:0000259" key="8">
    <source>
        <dbReference type="PROSITE" id="PS00715"/>
    </source>
</evidence>
<dbReference type="Gene3D" id="1.10.601.10">
    <property type="entry name" value="RNA Polymerase Primary Sigma Factor"/>
    <property type="match status" value="1"/>
</dbReference>
<comment type="caution">
    <text evidence="10">The sequence shown here is derived from an EMBL/GenBank/DDBJ whole genome shotgun (WGS) entry which is preliminary data.</text>
</comment>
<dbReference type="HAMAP" id="MF_00963">
    <property type="entry name" value="Sigma70_RpoD_SigA"/>
    <property type="match status" value="1"/>
</dbReference>
<dbReference type="Proteomes" id="UP000285286">
    <property type="component" value="Unassembled WGS sequence"/>
</dbReference>
<evidence type="ECO:0000256" key="1">
    <source>
        <dbReference type="ARBA" id="ARBA00022490"/>
    </source>
</evidence>
<feature type="domain" description="RNA polymerase sigma-70" evidence="9">
    <location>
        <begin position="575"/>
        <end position="601"/>
    </location>
</feature>
<dbReference type="InterPro" id="IPR007624">
    <property type="entry name" value="RNA_pol_sigma70_r3"/>
</dbReference>
<dbReference type="GO" id="GO:0006352">
    <property type="term" value="P:DNA-templated transcription initiation"/>
    <property type="evidence" value="ECO:0007669"/>
    <property type="project" value="UniProtKB-UniRule"/>
</dbReference>
<dbReference type="EMBL" id="MOAM01000013">
    <property type="protein sequence ID" value="ROL76102.1"/>
    <property type="molecule type" value="Genomic_DNA"/>
</dbReference>
<dbReference type="NCBIfam" id="NF004208">
    <property type="entry name" value="PRK05658.1"/>
    <property type="match status" value="1"/>
</dbReference>
<dbReference type="InterPro" id="IPR042189">
    <property type="entry name" value="RNA_pol_sigma_70_r1_1_sf"/>
</dbReference>
<dbReference type="PROSITE" id="PS00716">
    <property type="entry name" value="SIGMA70_2"/>
    <property type="match status" value="1"/>
</dbReference>
<dbReference type="InterPro" id="IPR013325">
    <property type="entry name" value="RNA_pol_sigma_r2"/>
</dbReference>
<dbReference type="Pfam" id="PF04542">
    <property type="entry name" value="Sigma70_r2"/>
    <property type="match status" value="1"/>
</dbReference>
<dbReference type="NCBIfam" id="TIGR02393">
    <property type="entry name" value="RpoD_Cterm"/>
    <property type="match status" value="1"/>
</dbReference>
<dbReference type="PROSITE" id="PS00715">
    <property type="entry name" value="SIGMA70_1"/>
    <property type="match status" value="1"/>
</dbReference>
<dbReference type="Pfam" id="PF03979">
    <property type="entry name" value="Sigma70_r1_1"/>
    <property type="match status" value="1"/>
</dbReference>
<dbReference type="NCBIfam" id="TIGR02937">
    <property type="entry name" value="sigma70-ECF"/>
    <property type="match status" value="1"/>
</dbReference>
<dbReference type="InterPro" id="IPR028630">
    <property type="entry name" value="Sigma70_RpoD"/>
</dbReference>
<dbReference type="Pfam" id="PF04539">
    <property type="entry name" value="Sigma70_r3"/>
    <property type="match status" value="1"/>
</dbReference>
<dbReference type="InterPro" id="IPR050239">
    <property type="entry name" value="Sigma-70_RNA_pol_init_factors"/>
</dbReference>
<dbReference type="STRING" id="1292031.GCA_000425805_00835"/>
<dbReference type="SUPFAM" id="SSF88659">
    <property type="entry name" value="Sigma3 and sigma4 domains of RNA polymerase sigma factors"/>
    <property type="match status" value="2"/>
</dbReference>
<keyword evidence="3 6" id="KW-0731">Sigma factor</keyword>
<dbReference type="Gene3D" id="1.10.220.120">
    <property type="entry name" value="Sigma-70 factor, region 1.1"/>
    <property type="match status" value="1"/>
</dbReference>
<dbReference type="InterPro" id="IPR007627">
    <property type="entry name" value="RNA_pol_sigma70_r2"/>
</dbReference>
<dbReference type="FunFam" id="1.10.10.10:FF:000002">
    <property type="entry name" value="RNA polymerase sigma factor SigA"/>
    <property type="match status" value="1"/>
</dbReference>
<dbReference type="Gene3D" id="1.10.10.10">
    <property type="entry name" value="Winged helix-like DNA-binding domain superfamily/Winged helix DNA-binding domain"/>
    <property type="match status" value="2"/>
</dbReference>
<dbReference type="GO" id="GO:0003677">
    <property type="term" value="F:DNA binding"/>
    <property type="evidence" value="ECO:0007669"/>
    <property type="project" value="UniProtKB-UniRule"/>
</dbReference>
<feature type="region of interest" description="Sigma-70 factor domain-4" evidence="6">
    <location>
        <begin position="550"/>
        <end position="603"/>
    </location>
</feature>
<evidence type="ECO:0000313" key="11">
    <source>
        <dbReference type="Proteomes" id="UP000285286"/>
    </source>
</evidence>
<dbReference type="InterPro" id="IPR036388">
    <property type="entry name" value="WH-like_DNA-bd_sf"/>
</dbReference>
<dbReference type="InterPro" id="IPR014284">
    <property type="entry name" value="RNA_pol_sigma-70_dom"/>
</dbReference>
<evidence type="ECO:0000256" key="7">
    <source>
        <dbReference type="SAM" id="MobiDB-lite"/>
    </source>
</evidence>
<dbReference type="PANTHER" id="PTHR30603:SF60">
    <property type="entry name" value="RNA POLYMERASE SIGMA FACTOR RPOD"/>
    <property type="match status" value="1"/>
</dbReference>
<evidence type="ECO:0000256" key="4">
    <source>
        <dbReference type="ARBA" id="ARBA00023125"/>
    </source>
</evidence>
<dbReference type="Pfam" id="PF04545">
    <property type="entry name" value="Sigma70_r4"/>
    <property type="match status" value="1"/>
</dbReference>
<feature type="region of interest" description="Sigma-70 factor domain-2" evidence="6">
    <location>
        <begin position="382"/>
        <end position="452"/>
    </location>
</feature>
<dbReference type="CDD" id="cd06171">
    <property type="entry name" value="Sigma70_r4"/>
    <property type="match status" value="1"/>
</dbReference>
<evidence type="ECO:0000313" key="10">
    <source>
        <dbReference type="EMBL" id="ROL76102.1"/>
    </source>
</evidence>
<dbReference type="PRINTS" id="PR00046">
    <property type="entry name" value="SIGMA70FCT"/>
</dbReference>
<dbReference type="AlphaFoldDB" id="A0A423DV98"/>
<keyword evidence="11" id="KW-1185">Reference proteome</keyword>
<feature type="region of interest" description="Disordered" evidence="7">
    <location>
        <begin position="163"/>
        <end position="217"/>
    </location>
</feature>
<dbReference type="GO" id="GO:0005737">
    <property type="term" value="C:cytoplasm"/>
    <property type="evidence" value="ECO:0007669"/>
    <property type="project" value="UniProtKB-SubCell"/>
</dbReference>
<dbReference type="SUPFAM" id="SSF88946">
    <property type="entry name" value="Sigma2 domain of RNA polymerase sigma factors"/>
    <property type="match status" value="1"/>
</dbReference>
<evidence type="ECO:0000256" key="3">
    <source>
        <dbReference type="ARBA" id="ARBA00023082"/>
    </source>
</evidence>
<dbReference type="GO" id="GO:0016987">
    <property type="term" value="F:sigma factor activity"/>
    <property type="evidence" value="ECO:0007669"/>
    <property type="project" value="UniProtKB-UniRule"/>
</dbReference>
<keyword evidence="4 6" id="KW-0238">DNA-binding</keyword>
<keyword evidence="5 6" id="KW-0804">Transcription</keyword>
<proteinExistence type="inferred from homology"/>
<evidence type="ECO:0000259" key="9">
    <source>
        <dbReference type="PROSITE" id="PS00716"/>
    </source>
</evidence>
<comment type="function">
    <text evidence="6">Sigma factors are initiation factors that promote the attachment of RNA polymerase to specific initiation sites and are then released. This sigma factor is the primary sigma factor during exponential growth.</text>
</comment>
<comment type="similarity">
    <text evidence="6">Belongs to the sigma-70 factor family. RpoD/SigA subfamily.</text>
</comment>
<organism evidence="10 11">
    <name type="scientific">Pseudomonas vranovensis</name>
    <dbReference type="NCBI Taxonomy" id="321661"/>
    <lineage>
        <taxon>Bacteria</taxon>
        <taxon>Pseudomonadati</taxon>
        <taxon>Pseudomonadota</taxon>
        <taxon>Gammaproteobacteria</taxon>
        <taxon>Pseudomonadales</taxon>
        <taxon>Pseudomonadaceae</taxon>
        <taxon>Pseudomonas</taxon>
    </lineage>
</organism>
<reference evidence="10 11" key="1">
    <citation type="submission" date="2016-10" db="EMBL/GenBank/DDBJ databases">
        <title>Comparative genome analysis of multiple Pseudomonas spp. focuses on biocontrol and plant growth promoting traits.</title>
        <authorList>
            <person name="Tao X.-Y."/>
            <person name="Taylor C.G."/>
        </authorList>
    </citation>
    <scope>NUCLEOTIDE SEQUENCE [LARGE SCALE GENOMIC DNA]</scope>
    <source>
        <strain evidence="10 11">15D11</strain>
    </source>
</reference>
<feature type="DNA-binding region" description="H-T-H motif" evidence="6">
    <location>
        <begin position="576"/>
        <end position="595"/>
    </location>
</feature>
<gene>
    <name evidence="6" type="primary">rpoD</name>
    <name evidence="10" type="ORF">BHU25_07825</name>
</gene>
<dbReference type="FunFam" id="1.10.601.10:FF:000002">
    <property type="entry name" value="RNA polymerase sigma factor RpoD"/>
    <property type="match status" value="1"/>
</dbReference>
<evidence type="ECO:0000256" key="2">
    <source>
        <dbReference type="ARBA" id="ARBA00023015"/>
    </source>
</evidence>
<protein>
    <recommendedName>
        <fullName evidence="6">RNA polymerase sigma factor RpoD</fullName>
    </recommendedName>
    <alternativeName>
        <fullName evidence="6">Sigma-70</fullName>
    </alternativeName>
</protein>
<dbReference type="InterPro" id="IPR007630">
    <property type="entry name" value="RNA_pol_sigma70_r4"/>
</dbReference>
<keyword evidence="1 6" id="KW-0963">Cytoplasm</keyword>
<dbReference type="PANTHER" id="PTHR30603">
    <property type="entry name" value="RNA POLYMERASE SIGMA FACTOR RPO"/>
    <property type="match status" value="1"/>
</dbReference>
<comment type="subcellular location">
    <subcellularLocation>
        <location evidence="6">Cytoplasm</location>
    </subcellularLocation>
</comment>
<feature type="region of interest" description="Sigma-70 factor domain-3" evidence="6">
    <location>
        <begin position="461"/>
        <end position="537"/>
    </location>
</feature>
<dbReference type="Pfam" id="PF00140">
    <property type="entry name" value="Sigma70_r1_2"/>
    <property type="match status" value="1"/>
</dbReference>
<keyword evidence="2 6" id="KW-0805">Transcription regulation</keyword>
<feature type="compositionally biased region" description="Acidic residues" evidence="7">
    <location>
        <begin position="194"/>
        <end position="213"/>
    </location>
</feature>
<name>A0A423DV98_9PSED</name>
<sequence length="616" mass="69573">MSGKAQQQSRIKELITRGREQGYLTYAEVNDHLPEDISDPEQVEDIIRMINDMGINVFESAPDADALLLAEADTDEAAAEEAAAALAAVETDIGRTTDPVRMYMREMGTVELLTREGEIEIAKRIEEGIREVMGAIAHFPGTVEHILSEYDRVTTEGGRLSDVLSGYIDPDDGIAPPAEVPPPIDPKAPAKADADDDEEEKEESSDEEEEVESGPDPVVAQQRFGAVQDQLNATLKVLKKNGRSHKDSLKAMLDLAELFMPIKLVPKQFEALVERVRSALDRLRQQERAIMQLCVRDARMPRADFLRLFPSNEIDQTWASDLAKRSTKWAAALGEKSDAIVACQQKLIDLESETGLTIAEIKDINRRMSIGEAKARRAKKEMVEANLRLVISIAKKYTNRGLQFLDLIQEGNIGLMKAVDKFEYRRGYKFSTYATWWIRQAITRSIADQARTIRIPVHMIETINKLNRISRQMLQEMGREPTPEELGERMEMPEDKIRKVLKIAKEPISMETPIGDDEDSHLGDFIEDSTMQSPIDVATVESLKEATRDVLSGLTAREAKVLRMRFGIDMNTDHTLEEVGKQFDVTRERIRQIEAKALRKLRHPTRSEHLRSFLDE</sequence>
<dbReference type="Pfam" id="PF04546">
    <property type="entry name" value="Sigma70_ner"/>
    <property type="match status" value="1"/>
</dbReference>
<dbReference type="InterPro" id="IPR013324">
    <property type="entry name" value="RNA_pol_sigma_r3/r4-like"/>
</dbReference>
<feature type="domain" description="RNA polymerase sigma-70" evidence="8">
    <location>
        <begin position="406"/>
        <end position="419"/>
    </location>
</feature>
<dbReference type="InterPro" id="IPR007631">
    <property type="entry name" value="RNA_pol_sigma_70_non-ess"/>
</dbReference>
<dbReference type="InterPro" id="IPR012760">
    <property type="entry name" value="RNA_pol_sigma_RpoD_C"/>
</dbReference>
<evidence type="ECO:0000256" key="5">
    <source>
        <dbReference type="ARBA" id="ARBA00023163"/>
    </source>
</evidence>
<accession>A0A423DV98</accession>
<dbReference type="FunFam" id="1.10.220.120:FF:000001">
    <property type="entry name" value="RNA polymerase sigma factor RpoD"/>
    <property type="match status" value="1"/>
</dbReference>
<dbReference type="RefSeq" id="WP_045199259.1">
    <property type="nucleotide sequence ID" value="NZ_CP158809.1"/>
</dbReference>
<dbReference type="InterPro" id="IPR009042">
    <property type="entry name" value="RNA_pol_sigma70_r1_2"/>
</dbReference>